<dbReference type="STRING" id="493475.GARC_2839"/>
<sequence length="362" mass="41445">MFKKYTVISGWYGPNNFGDEAILEAIIQKLKSESDSNNEIVVLGVKPSKTSELFPDVISCYQFPNDFKQLVKSVITLDLLKTLYVLMRAKKLYVGGGGFLSDWQSRNIGWLGQILFSKICGARCNLWGVGIGPFNNPIRTKFASLTFRSCIDFAYVRDQVSLDTLKNKLMFSGETRLDADPVAYMDCSKYKSTNQVKNQIIFVPAMYFKNKKFGTDTTKWDDLFDCYIKTLNYLNSLSIDVVVVFFQPDSEQELIVKFAKEIENLEHVVIKAHPDHRSALTDISESKGVFSFRLHGNIMAYASKIDFLPIIYHFKAEEFLKMVGLQDIPKIIVGDGVHIRQTNINWNEWKPEIDKFLLKIEL</sequence>
<name>K6XGQ8_9ALTE</name>
<evidence type="ECO:0000313" key="2">
    <source>
        <dbReference type="EMBL" id="GAC19804.1"/>
    </source>
</evidence>
<gene>
    <name evidence="2" type="ORF">GARC_2839</name>
</gene>
<dbReference type="eggNOG" id="COG2327">
    <property type="taxonomic scope" value="Bacteria"/>
</dbReference>
<dbReference type="AlphaFoldDB" id="K6XGQ8"/>
<keyword evidence="3" id="KW-1185">Reference proteome</keyword>
<protein>
    <recommendedName>
        <fullName evidence="1">Polysaccharide pyruvyl transferase domain-containing protein</fullName>
    </recommendedName>
</protein>
<comment type="caution">
    <text evidence="2">The sequence shown here is derived from an EMBL/GenBank/DDBJ whole genome shotgun (WGS) entry which is preliminary data.</text>
</comment>
<organism evidence="2 3">
    <name type="scientific">Paraglaciecola arctica BSs20135</name>
    <dbReference type="NCBI Taxonomy" id="493475"/>
    <lineage>
        <taxon>Bacteria</taxon>
        <taxon>Pseudomonadati</taxon>
        <taxon>Pseudomonadota</taxon>
        <taxon>Gammaproteobacteria</taxon>
        <taxon>Alteromonadales</taxon>
        <taxon>Alteromonadaceae</taxon>
        <taxon>Paraglaciecola</taxon>
    </lineage>
</organism>
<dbReference type="PANTHER" id="PTHR36836:SF1">
    <property type="entry name" value="COLANIC ACID BIOSYNTHESIS PROTEIN WCAK"/>
    <property type="match status" value="1"/>
</dbReference>
<dbReference type="PANTHER" id="PTHR36836">
    <property type="entry name" value="COLANIC ACID BIOSYNTHESIS PROTEIN WCAK"/>
    <property type="match status" value="1"/>
</dbReference>
<dbReference type="EMBL" id="BAEO01000040">
    <property type="protein sequence ID" value="GAC19804.1"/>
    <property type="molecule type" value="Genomic_DNA"/>
</dbReference>
<dbReference type="OrthoDB" id="6377960at2"/>
<dbReference type="RefSeq" id="WP_007621075.1">
    <property type="nucleotide sequence ID" value="NZ_BAEO01000040.1"/>
</dbReference>
<evidence type="ECO:0000259" key="1">
    <source>
        <dbReference type="Pfam" id="PF04230"/>
    </source>
</evidence>
<dbReference type="Proteomes" id="UP000006327">
    <property type="component" value="Unassembled WGS sequence"/>
</dbReference>
<evidence type="ECO:0000313" key="3">
    <source>
        <dbReference type="Proteomes" id="UP000006327"/>
    </source>
</evidence>
<dbReference type="InterPro" id="IPR007345">
    <property type="entry name" value="Polysacch_pyruvyl_Trfase"/>
</dbReference>
<proteinExistence type="predicted"/>
<dbReference type="Pfam" id="PF04230">
    <property type="entry name" value="PS_pyruv_trans"/>
    <property type="match status" value="1"/>
</dbReference>
<reference evidence="2 3" key="1">
    <citation type="journal article" date="2017" name="Antonie Van Leeuwenhoek">
        <title>Rhizobium rhizosphaerae sp. nov., a novel species isolated from rice rhizosphere.</title>
        <authorList>
            <person name="Zhao J.J."/>
            <person name="Zhang J."/>
            <person name="Zhang R.J."/>
            <person name="Zhang C.W."/>
            <person name="Yin H.Q."/>
            <person name="Zhang X.X."/>
        </authorList>
    </citation>
    <scope>NUCLEOTIDE SEQUENCE [LARGE SCALE GENOMIC DNA]</scope>
    <source>
        <strain evidence="2 3">BSs20135</strain>
    </source>
</reference>
<accession>K6XGQ8</accession>
<feature type="domain" description="Polysaccharide pyruvyl transferase" evidence="1">
    <location>
        <begin position="16"/>
        <end position="313"/>
    </location>
</feature>